<feature type="transmembrane region" description="Helical" evidence="1">
    <location>
        <begin position="280"/>
        <end position="301"/>
    </location>
</feature>
<keyword evidence="3" id="KW-0808">Transferase</keyword>
<sequence>MNRIQSIDVFRGLTVAAMILVNNPGDWATVYQPLLHAEWHGLTPTDLIFPFFIFIVGVSISLAYNNKKPSKEIYRKILIRSLKLFGLGLFLNWFIPNYPFFESYTTVRIPGVLQRIGIVFFITSILYLNFRKKTLVIISILILVTYNVLLGVVPLPNGLIPSFDRVPNNWANYIDVKFLGNHLWKPDYDPEGILSTIPTIVSCLMGIFIGEVLKIHNKQKLLRLLCIYSLSFLALGYIWNSFFPINKSLWTSSFVLVTSSWASLFVLVIYYLCDVKQKSYGIIFTYVGMNAIGIYFLSSFISKAFYLVKINEQENIHSLLYNYSYNSFIDTGNLASLCYALTVLSFYLVLSYILFKRKIFFKV</sequence>
<feature type="transmembrane region" description="Helical" evidence="1">
    <location>
        <begin position="221"/>
        <end position="239"/>
    </location>
</feature>
<evidence type="ECO:0000256" key="1">
    <source>
        <dbReference type="SAM" id="Phobius"/>
    </source>
</evidence>
<dbReference type="RefSeq" id="WP_348712732.1">
    <property type="nucleotide sequence ID" value="NZ_CAXIXY010000005.1"/>
</dbReference>
<feature type="domain" description="Heparan-alpha-glucosaminide N-acetyltransferase catalytic" evidence="2">
    <location>
        <begin position="3"/>
        <end position="219"/>
    </location>
</feature>
<accession>A0ABM9P343</accession>
<dbReference type="PANTHER" id="PTHR31061">
    <property type="entry name" value="LD22376P"/>
    <property type="match status" value="1"/>
</dbReference>
<feature type="transmembrane region" description="Helical" evidence="1">
    <location>
        <begin position="47"/>
        <end position="65"/>
    </location>
</feature>
<reference evidence="3 4" key="1">
    <citation type="submission" date="2024-05" db="EMBL/GenBank/DDBJ databases">
        <authorList>
            <person name="Duchaud E."/>
        </authorList>
    </citation>
    <scope>NUCLEOTIDE SEQUENCE [LARGE SCALE GENOMIC DNA]</scope>
    <source>
        <strain evidence="3">Ena-SAMPLE-TAB-13-05-2024-13:56:06:370-140302</strain>
    </source>
</reference>
<keyword evidence="1" id="KW-1133">Transmembrane helix</keyword>
<gene>
    <name evidence="3" type="ORF">T190607A01A_30334</name>
</gene>
<feature type="transmembrane region" description="Helical" evidence="1">
    <location>
        <begin position="192"/>
        <end position="209"/>
    </location>
</feature>
<evidence type="ECO:0000313" key="4">
    <source>
        <dbReference type="Proteomes" id="UP001497416"/>
    </source>
</evidence>
<proteinExistence type="predicted"/>
<feature type="transmembrane region" description="Helical" evidence="1">
    <location>
        <begin position="334"/>
        <end position="355"/>
    </location>
</feature>
<keyword evidence="3" id="KW-0012">Acyltransferase</keyword>
<feature type="transmembrane region" description="Helical" evidence="1">
    <location>
        <begin position="135"/>
        <end position="155"/>
    </location>
</feature>
<dbReference type="Proteomes" id="UP001497416">
    <property type="component" value="Unassembled WGS sequence"/>
</dbReference>
<dbReference type="GO" id="GO:0015019">
    <property type="term" value="F:heparan-alpha-glucosaminide N-acetyltransferase activity"/>
    <property type="evidence" value="ECO:0007669"/>
    <property type="project" value="UniProtKB-EC"/>
</dbReference>
<keyword evidence="1" id="KW-0472">Membrane</keyword>
<feature type="transmembrane region" description="Helical" evidence="1">
    <location>
        <begin position="107"/>
        <end position="128"/>
    </location>
</feature>
<dbReference type="Pfam" id="PF07786">
    <property type="entry name" value="HGSNAT_cat"/>
    <property type="match status" value="1"/>
</dbReference>
<dbReference type="InterPro" id="IPR012429">
    <property type="entry name" value="HGSNAT_cat"/>
</dbReference>
<organism evidence="3 4">
    <name type="scientific">Tenacibaculum platacis</name>
    <dbReference type="NCBI Taxonomy" id="3137852"/>
    <lineage>
        <taxon>Bacteria</taxon>
        <taxon>Pseudomonadati</taxon>
        <taxon>Bacteroidota</taxon>
        <taxon>Flavobacteriia</taxon>
        <taxon>Flavobacteriales</taxon>
        <taxon>Flavobacteriaceae</taxon>
        <taxon>Tenacibaculum</taxon>
    </lineage>
</organism>
<evidence type="ECO:0000259" key="2">
    <source>
        <dbReference type="Pfam" id="PF07786"/>
    </source>
</evidence>
<keyword evidence="4" id="KW-1185">Reference proteome</keyword>
<dbReference type="EMBL" id="CAXIXY010000005">
    <property type="protein sequence ID" value="CAL2089501.1"/>
    <property type="molecule type" value="Genomic_DNA"/>
</dbReference>
<keyword evidence="1" id="KW-0812">Transmembrane</keyword>
<name>A0ABM9P343_9FLAO</name>
<dbReference type="PANTHER" id="PTHR31061:SF24">
    <property type="entry name" value="LD22376P"/>
    <property type="match status" value="1"/>
</dbReference>
<evidence type="ECO:0000313" key="3">
    <source>
        <dbReference type="EMBL" id="CAL2089501.1"/>
    </source>
</evidence>
<feature type="transmembrane region" description="Helical" evidence="1">
    <location>
        <begin position="251"/>
        <end position="273"/>
    </location>
</feature>
<feature type="transmembrane region" description="Helical" evidence="1">
    <location>
        <begin position="77"/>
        <end position="95"/>
    </location>
</feature>
<protein>
    <submittedName>
        <fullName evidence="3">Heparan-alpha-glucosaminide N-acetyltransferase</fullName>
        <ecNumber evidence="3">2.3.1.78</ecNumber>
    </submittedName>
</protein>
<dbReference type="EC" id="2.3.1.78" evidence="3"/>
<comment type="caution">
    <text evidence="3">The sequence shown here is derived from an EMBL/GenBank/DDBJ whole genome shotgun (WGS) entry which is preliminary data.</text>
</comment>